<evidence type="ECO:0000313" key="3">
    <source>
        <dbReference type="Proteomes" id="UP000502006"/>
    </source>
</evidence>
<dbReference type="Proteomes" id="UP000502006">
    <property type="component" value="Chromosome"/>
</dbReference>
<keyword evidence="1" id="KW-0812">Transmembrane</keyword>
<dbReference type="EMBL" id="CP038444">
    <property type="protein sequence ID" value="QJT30178.1"/>
    <property type="molecule type" value="Genomic_DNA"/>
</dbReference>
<evidence type="ECO:0000313" key="2">
    <source>
        <dbReference type="EMBL" id="QJT30178.1"/>
    </source>
</evidence>
<protein>
    <submittedName>
        <fullName evidence="2">Uncharacterized protein</fullName>
    </submittedName>
</protein>
<gene>
    <name evidence="2" type="ORF">E4186_08245</name>
</gene>
<organism evidence="2 3">
    <name type="scientific">Aeromonas media</name>
    <dbReference type="NCBI Taxonomy" id="651"/>
    <lineage>
        <taxon>Bacteria</taxon>
        <taxon>Pseudomonadati</taxon>
        <taxon>Pseudomonadota</taxon>
        <taxon>Gammaproteobacteria</taxon>
        <taxon>Aeromonadales</taxon>
        <taxon>Aeromonadaceae</taxon>
        <taxon>Aeromonas</taxon>
    </lineage>
</organism>
<keyword evidence="1" id="KW-1133">Transmembrane helix</keyword>
<reference evidence="2 3" key="1">
    <citation type="submission" date="2019-03" db="EMBL/GenBank/DDBJ databases">
        <title>Novel transposon Tn6433 accelerates the dissemination of tet(E) in Aeromonas from aerobic biofilm under oxytetracycline stress.</title>
        <authorList>
            <person name="Shi Y."/>
            <person name="Tian Z."/>
            <person name="Zhang Y."/>
            <person name="Zhang H."/>
            <person name="Yang M."/>
        </authorList>
    </citation>
    <scope>NUCLEOTIDE SEQUENCE [LARGE SCALE GENOMIC DNA]</scope>
    <source>
        <strain evidence="2 3">T5-8</strain>
    </source>
</reference>
<dbReference type="RefSeq" id="WP_171268863.1">
    <property type="nucleotide sequence ID" value="NZ_CP038444.1"/>
</dbReference>
<name>A0AAE7DQ89_AERME</name>
<evidence type="ECO:0000256" key="1">
    <source>
        <dbReference type="SAM" id="Phobius"/>
    </source>
</evidence>
<feature type="transmembrane region" description="Helical" evidence="1">
    <location>
        <begin position="198"/>
        <end position="217"/>
    </location>
</feature>
<accession>A0AAE7DQ89</accession>
<feature type="transmembrane region" description="Helical" evidence="1">
    <location>
        <begin position="48"/>
        <end position="66"/>
    </location>
</feature>
<sequence length="222" mass="25886">MKEDSELSSKRNLLIVVSMLLMAMSVSGATLLEANTFIFKIGFENSKGLGYLLFLGVVTLTIRYYSVAYQYHVQLYDMWANEMIRDYSVFGYSCDDEHWVTPRGLLSNIEIFSRGFQESQDEGENARNEFVFKYEVLGFFRRAVSYTSDCGDYYSTERVSLNSFKDGWKIGDLFQLLMIEFKYQSAAFFRRTEHLEILLPYMISVLSLFSFTFKSNIQILMQ</sequence>
<keyword evidence="1" id="KW-0472">Membrane</keyword>
<feature type="transmembrane region" description="Helical" evidence="1">
    <location>
        <begin position="12"/>
        <end position="32"/>
    </location>
</feature>
<proteinExistence type="predicted"/>
<dbReference type="AlphaFoldDB" id="A0AAE7DQ89"/>